<dbReference type="EMBL" id="JAGPXD010000001">
    <property type="protein sequence ID" value="KAH7375417.1"/>
    <property type="molecule type" value="Genomic_DNA"/>
</dbReference>
<reference evidence="3" key="1">
    <citation type="journal article" date="2021" name="Nat. Commun.">
        <title>Genetic determinants of endophytism in the Arabidopsis root mycobiome.</title>
        <authorList>
            <person name="Mesny F."/>
            <person name="Miyauchi S."/>
            <person name="Thiergart T."/>
            <person name="Pickel B."/>
            <person name="Atanasova L."/>
            <person name="Karlsson M."/>
            <person name="Huettel B."/>
            <person name="Barry K.W."/>
            <person name="Haridas S."/>
            <person name="Chen C."/>
            <person name="Bauer D."/>
            <person name="Andreopoulos W."/>
            <person name="Pangilinan J."/>
            <person name="LaButti K."/>
            <person name="Riley R."/>
            <person name="Lipzen A."/>
            <person name="Clum A."/>
            <person name="Drula E."/>
            <person name="Henrissat B."/>
            <person name="Kohler A."/>
            <person name="Grigoriev I.V."/>
            <person name="Martin F.M."/>
            <person name="Hacquard S."/>
        </authorList>
    </citation>
    <scope>NUCLEOTIDE SEQUENCE</scope>
    <source>
        <strain evidence="3">MPI-CAGE-AT-0016</strain>
    </source>
</reference>
<feature type="transmembrane region" description="Helical" evidence="1">
    <location>
        <begin position="211"/>
        <end position="234"/>
    </location>
</feature>
<dbReference type="InterPro" id="IPR046529">
    <property type="entry name" value="DUF6594"/>
</dbReference>
<evidence type="ECO:0000259" key="2">
    <source>
        <dbReference type="Pfam" id="PF20237"/>
    </source>
</evidence>
<evidence type="ECO:0000313" key="3">
    <source>
        <dbReference type="EMBL" id="KAH7375417.1"/>
    </source>
</evidence>
<keyword evidence="4" id="KW-1185">Reference proteome</keyword>
<accession>A0A8K0TQC0</accession>
<evidence type="ECO:0000313" key="4">
    <source>
        <dbReference type="Proteomes" id="UP000813385"/>
    </source>
</evidence>
<keyword evidence="1" id="KW-0812">Transmembrane</keyword>
<dbReference type="PANTHER" id="PTHR34502">
    <property type="entry name" value="DUF6594 DOMAIN-CONTAINING PROTEIN-RELATED"/>
    <property type="match status" value="1"/>
</dbReference>
<name>A0A8K0TQC0_9PEZI</name>
<protein>
    <recommendedName>
        <fullName evidence="2">DUF6594 domain-containing protein</fullName>
    </recommendedName>
</protein>
<feature type="transmembrane region" description="Helical" evidence="1">
    <location>
        <begin position="240"/>
        <end position="260"/>
    </location>
</feature>
<dbReference type="OrthoDB" id="5342093at2759"/>
<keyword evidence="1" id="KW-0472">Membrane</keyword>
<gene>
    <name evidence="3" type="ORF">B0T11DRAFT_270323</name>
</gene>
<keyword evidence="1" id="KW-1133">Transmembrane helix</keyword>
<dbReference type="Proteomes" id="UP000813385">
    <property type="component" value="Unassembled WGS sequence"/>
</dbReference>
<sequence length="297" mass="33640">MDVENTQIVRGFPTLARKIAAGPDYETFIFRKFDQLSARNLLHLESRLTYLEWKLTILDEKAALNSETENIRSVLTWEAFENKAREKGSPEYQRMEIAEEISRVLKDYHEALLRQSQVAALEEPRQRPLNVARSQMFNNVYDPHGNKVRSEPLIMGDAAKRLDDENRRDLAAVRRPPESDLLSRFLQDHWMFKTRKLTDETEYIVESHIHWVGAVVSTLVAAILLLGAIFLLRALNQEDAQLGVIAMFTVLFSASVRVMTNARRAEIFASTAAYAAVLVVFVSTSPPGSGQVCCSAT</sequence>
<evidence type="ECO:0000256" key="1">
    <source>
        <dbReference type="SAM" id="Phobius"/>
    </source>
</evidence>
<proteinExistence type="predicted"/>
<dbReference type="AlphaFoldDB" id="A0A8K0TQC0"/>
<comment type="caution">
    <text evidence="3">The sequence shown here is derived from an EMBL/GenBank/DDBJ whole genome shotgun (WGS) entry which is preliminary data.</text>
</comment>
<dbReference type="PANTHER" id="PTHR34502:SF4">
    <property type="entry name" value="DUF6594 DOMAIN-CONTAINING PROTEIN"/>
    <property type="match status" value="1"/>
</dbReference>
<feature type="transmembrane region" description="Helical" evidence="1">
    <location>
        <begin position="267"/>
        <end position="285"/>
    </location>
</feature>
<dbReference type="Pfam" id="PF20237">
    <property type="entry name" value="DUF6594"/>
    <property type="match status" value="1"/>
</dbReference>
<feature type="domain" description="DUF6594" evidence="2">
    <location>
        <begin position="12"/>
        <end position="279"/>
    </location>
</feature>
<organism evidence="3 4">
    <name type="scientific">Plectosphaerella cucumerina</name>
    <dbReference type="NCBI Taxonomy" id="40658"/>
    <lineage>
        <taxon>Eukaryota</taxon>
        <taxon>Fungi</taxon>
        <taxon>Dikarya</taxon>
        <taxon>Ascomycota</taxon>
        <taxon>Pezizomycotina</taxon>
        <taxon>Sordariomycetes</taxon>
        <taxon>Hypocreomycetidae</taxon>
        <taxon>Glomerellales</taxon>
        <taxon>Plectosphaerellaceae</taxon>
        <taxon>Plectosphaerella</taxon>
    </lineage>
</organism>